<evidence type="ECO:0000313" key="3">
    <source>
        <dbReference type="Proteomes" id="UP000276133"/>
    </source>
</evidence>
<feature type="region of interest" description="Disordered" evidence="1">
    <location>
        <begin position="19"/>
        <end position="56"/>
    </location>
</feature>
<dbReference type="Proteomes" id="UP000276133">
    <property type="component" value="Unassembled WGS sequence"/>
</dbReference>
<keyword evidence="3" id="KW-1185">Reference proteome</keyword>
<proteinExistence type="predicted"/>
<protein>
    <submittedName>
        <fullName evidence="2">Uncharacterized protein</fullName>
    </submittedName>
</protein>
<accession>A0A3M7SC98</accession>
<evidence type="ECO:0000256" key="1">
    <source>
        <dbReference type="SAM" id="MobiDB-lite"/>
    </source>
</evidence>
<reference evidence="2 3" key="1">
    <citation type="journal article" date="2018" name="Sci. Rep.">
        <title>Genomic signatures of local adaptation to the degree of environmental predictability in rotifers.</title>
        <authorList>
            <person name="Franch-Gras L."/>
            <person name="Hahn C."/>
            <person name="Garcia-Roger E.M."/>
            <person name="Carmona M.J."/>
            <person name="Serra M."/>
            <person name="Gomez A."/>
        </authorList>
    </citation>
    <scope>NUCLEOTIDE SEQUENCE [LARGE SCALE GENOMIC DNA]</scope>
    <source>
        <strain evidence="2">HYR1</strain>
    </source>
</reference>
<dbReference type="AlphaFoldDB" id="A0A3M7SC98"/>
<evidence type="ECO:0000313" key="2">
    <source>
        <dbReference type="EMBL" id="RNA33168.1"/>
    </source>
</evidence>
<gene>
    <name evidence="2" type="ORF">BpHYR1_022038</name>
</gene>
<organism evidence="2 3">
    <name type="scientific">Brachionus plicatilis</name>
    <name type="common">Marine rotifer</name>
    <name type="synonym">Brachionus muelleri</name>
    <dbReference type="NCBI Taxonomy" id="10195"/>
    <lineage>
        <taxon>Eukaryota</taxon>
        <taxon>Metazoa</taxon>
        <taxon>Spiralia</taxon>
        <taxon>Gnathifera</taxon>
        <taxon>Rotifera</taxon>
        <taxon>Eurotatoria</taxon>
        <taxon>Monogononta</taxon>
        <taxon>Pseudotrocha</taxon>
        <taxon>Ploima</taxon>
        <taxon>Brachionidae</taxon>
        <taxon>Brachionus</taxon>
    </lineage>
</organism>
<sequence length="91" mass="10034">MGGSWVFFLVPPICMLEPGPPGPPKLDEVNRNMPGKPPKLPIPPSSSSSPKKLPKGFEFPKNMRNVSFGSPLHLCQMDLVRLSDQNDCFND</sequence>
<dbReference type="EMBL" id="REGN01001677">
    <property type="protein sequence ID" value="RNA33168.1"/>
    <property type="molecule type" value="Genomic_DNA"/>
</dbReference>
<name>A0A3M7SC98_BRAPC</name>
<feature type="compositionally biased region" description="Pro residues" evidence="1">
    <location>
        <begin position="35"/>
        <end position="44"/>
    </location>
</feature>
<comment type="caution">
    <text evidence="2">The sequence shown here is derived from an EMBL/GenBank/DDBJ whole genome shotgun (WGS) entry which is preliminary data.</text>
</comment>